<dbReference type="eggNOG" id="ENOG5030MYE">
    <property type="taxonomic scope" value="Bacteria"/>
</dbReference>
<evidence type="ECO:0000313" key="3">
    <source>
        <dbReference type="Proteomes" id="UP000001491"/>
    </source>
</evidence>
<accession>C5J5N2</accession>
<dbReference type="GO" id="GO:0003724">
    <property type="term" value="F:RNA helicase activity"/>
    <property type="evidence" value="ECO:0007669"/>
    <property type="project" value="InterPro"/>
</dbReference>
<dbReference type="SUPFAM" id="SSF50494">
    <property type="entry name" value="Trypsin-like serine proteases"/>
    <property type="match status" value="1"/>
</dbReference>
<dbReference type="HOGENOM" id="CLU_2479980_0_0_14"/>
<dbReference type="GO" id="GO:0005524">
    <property type="term" value="F:ATP binding"/>
    <property type="evidence" value="ECO:0007669"/>
    <property type="project" value="InterPro"/>
</dbReference>
<keyword evidence="3" id="KW-1185">Reference proteome</keyword>
<sequence length="87" mass="9944">MGFVTILQSDFTPKQIPLFLYTKDKKINSINDKLYVENIDFNDGSSGSPLFYKNKIVGVYKGKEVVQGKLTSFFNLFTNQIIDNINK</sequence>
<dbReference type="Proteomes" id="UP000001491">
    <property type="component" value="Chromosome"/>
</dbReference>
<dbReference type="KEGG" id="mco:MCJ_000800"/>
<evidence type="ECO:0000313" key="2">
    <source>
        <dbReference type="EMBL" id="CAT04755.1"/>
    </source>
</evidence>
<dbReference type="EMBL" id="FM864216">
    <property type="protein sequence ID" value="CAT04755.1"/>
    <property type="molecule type" value="Genomic_DNA"/>
</dbReference>
<dbReference type="Gene3D" id="2.40.10.10">
    <property type="entry name" value="Trypsin-like serine proteases"/>
    <property type="match status" value="1"/>
</dbReference>
<organism evidence="2 3">
    <name type="scientific">Mesomycoplasma conjunctivae (strain ATCC 25834 / NCTC 10147 / HRC/581)</name>
    <name type="common">Mycoplasma conjunctivae</name>
    <dbReference type="NCBI Taxonomy" id="572263"/>
    <lineage>
        <taxon>Bacteria</taxon>
        <taxon>Bacillati</taxon>
        <taxon>Mycoplasmatota</taxon>
        <taxon>Mycoplasmoidales</taxon>
        <taxon>Metamycoplasmataceae</taxon>
        <taxon>Mesomycoplasma</taxon>
    </lineage>
</organism>
<evidence type="ECO:0000259" key="1">
    <source>
        <dbReference type="Pfam" id="PF00949"/>
    </source>
</evidence>
<protein>
    <recommendedName>
        <fullName evidence="1">Peptidase S7 domain-containing protein</fullName>
    </recommendedName>
</protein>
<dbReference type="Pfam" id="PF00949">
    <property type="entry name" value="Peptidase_S7"/>
    <property type="match status" value="1"/>
</dbReference>
<dbReference type="AlphaFoldDB" id="C5J5N2"/>
<gene>
    <name evidence="2" type="ordered locus">MCJ_000800</name>
</gene>
<dbReference type="InterPro" id="IPR001850">
    <property type="entry name" value="Flavi_NS3_S7"/>
</dbReference>
<name>C5J5N2_MESCH</name>
<feature type="domain" description="Peptidase S7" evidence="1">
    <location>
        <begin position="25"/>
        <end position="67"/>
    </location>
</feature>
<dbReference type="GO" id="GO:0003723">
    <property type="term" value="F:RNA binding"/>
    <property type="evidence" value="ECO:0007669"/>
    <property type="project" value="InterPro"/>
</dbReference>
<proteinExistence type="predicted"/>
<reference evidence="3" key="1">
    <citation type="journal article" date="2009" name="BMC Bioinformatics">
        <title>The Mycoplasma conjunctivae genome sequencing, annotation and analysis.</title>
        <authorList>
            <person name="Calderon-Copete S.P."/>
            <person name="Wigger G."/>
            <person name="Wunderlin C."/>
            <person name="Schmidheini T."/>
            <person name="Frey J."/>
            <person name="Quail M.A."/>
            <person name="Falquet L."/>
        </authorList>
    </citation>
    <scope>NUCLEOTIDE SEQUENCE [LARGE SCALE GENOMIC DNA]</scope>
    <source>
        <strain evidence="3">ATCC 25834 / NCTC 10147 / HRC/581</strain>
    </source>
</reference>
<dbReference type="InterPro" id="IPR043504">
    <property type="entry name" value="Peptidase_S1_PA_chymotrypsin"/>
</dbReference>
<dbReference type="InterPro" id="IPR009003">
    <property type="entry name" value="Peptidase_S1_PA"/>
</dbReference>